<dbReference type="Proteomes" id="UP000010808">
    <property type="component" value="Chromosome"/>
</dbReference>
<dbReference type="STRING" id="1121451.DESAM_10285"/>
<evidence type="ECO:0000313" key="1">
    <source>
        <dbReference type="EMBL" id="CCO22266.1"/>
    </source>
</evidence>
<gene>
    <name evidence="1" type="ORF">DESAM_10285</name>
</gene>
<dbReference type="NCBIfam" id="NF047593">
    <property type="entry name" value="IS66_ISAeme5_TnpA"/>
    <property type="match status" value="1"/>
</dbReference>
<sequence>MKNKNNFWEKHINAWENSGVSQAEYCRKNGISVKTFGYRKRRMAAAAIPPKIVPIPQTALPTESNSRISKPINLYVPGGFRIEVEPDFCQITLKRMLEVVSNASV</sequence>
<proteinExistence type="predicted"/>
<accession>L0R9J6</accession>
<keyword evidence="2" id="KW-1185">Reference proteome</keyword>
<dbReference type="KEGG" id="dhy:DESAM_10285"/>
<protein>
    <submittedName>
        <fullName evidence="1">Transposase</fullName>
    </submittedName>
</protein>
<dbReference type="RefSeq" id="WP_015334876.1">
    <property type="nucleotide sequence ID" value="NC_020055.1"/>
</dbReference>
<reference evidence="1 2" key="1">
    <citation type="submission" date="2012-10" db="EMBL/GenBank/DDBJ databases">
        <authorList>
            <person name="Genoscope - CEA"/>
        </authorList>
    </citation>
    <scope>NUCLEOTIDE SEQUENCE [LARGE SCALE GENOMIC DNA]</scope>
    <source>
        <strain evidence="2">AM13 / DSM 14728</strain>
    </source>
</reference>
<evidence type="ECO:0000313" key="2">
    <source>
        <dbReference type="Proteomes" id="UP000010808"/>
    </source>
</evidence>
<organism evidence="1 2">
    <name type="scientific">Maridesulfovibrio hydrothermalis AM13 = DSM 14728</name>
    <dbReference type="NCBI Taxonomy" id="1121451"/>
    <lineage>
        <taxon>Bacteria</taxon>
        <taxon>Pseudomonadati</taxon>
        <taxon>Thermodesulfobacteriota</taxon>
        <taxon>Desulfovibrionia</taxon>
        <taxon>Desulfovibrionales</taxon>
        <taxon>Desulfovibrionaceae</taxon>
        <taxon>Maridesulfovibrio</taxon>
    </lineage>
</organism>
<dbReference type="HOGENOM" id="CLU_151804_4_0_7"/>
<name>L0R9J6_9BACT</name>
<dbReference type="EMBL" id="FO203522">
    <property type="protein sequence ID" value="CCO22266.1"/>
    <property type="molecule type" value="Genomic_DNA"/>
</dbReference>
<dbReference type="OrthoDB" id="8526851at2"/>
<dbReference type="PATRIC" id="fig|1121451.3.peg.261"/>
<dbReference type="AlphaFoldDB" id="L0R9J6"/>